<dbReference type="PANTHER" id="PTHR34149:SF3">
    <property type="entry name" value="PROTEIN CBG25828"/>
    <property type="match status" value="1"/>
</dbReference>
<dbReference type="InterPro" id="IPR022559">
    <property type="entry name" value="SUP-1-like"/>
</dbReference>
<reference evidence="3 4" key="1">
    <citation type="submission" date="2019-10" db="EMBL/GenBank/DDBJ databases">
        <title>Assembly and Annotation for the nematode Trichostrongylus colubriformis.</title>
        <authorList>
            <person name="Martin J."/>
        </authorList>
    </citation>
    <scope>NUCLEOTIDE SEQUENCE [LARGE SCALE GENOMIC DNA]</scope>
    <source>
        <strain evidence="3">G859</strain>
        <tissue evidence="3">Whole worm</tissue>
    </source>
</reference>
<comment type="caution">
    <text evidence="3">The sequence shown here is derived from an EMBL/GenBank/DDBJ whole genome shotgun (WGS) entry which is preliminary data.</text>
</comment>
<keyword evidence="2" id="KW-0732">Signal</keyword>
<keyword evidence="4" id="KW-1185">Reference proteome</keyword>
<feature type="signal peptide" evidence="2">
    <location>
        <begin position="1"/>
        <end position="20"/>
    </location>
</feature>
<proteinExistence type="predicted"/>
<feature type="chain" id="PRO_5042852285" evidence="2">
    <location>
        <begin position="21"/>
        <end position="103"/>
    </location>
</feature>
<keyword evidence="1" id="KW-0812">Transmembrane</keyword>
<evidence type="ECO:0000313" key="3">
    <source>
        <dbReference type="EMBL" id="KAK5983075.1"/>
    </source>
</evidence>
<evidence type="ECO:0000256" key="2">
    <source>
        <dbReference type="SAM" id="SignalP"/>
    </source>
</evidence>
<evidence type="ECO:0000256" key="1">
    <source>
        <dbReference type="SAM" id="Phobius"/>
    </source>
</evidence>
<gene>
    <name evidence="3" type="ORF">GCK32_019164</name>
</gene>
<evidence type="ECO:0000313" key="4">
    <source>
        <dbReference type="Proteomes" id="UP001331761"/>
    </source>
</evidence>
<dbReference type="Proteomes" id="UP001331761">
    <property type="component" value="Unassembled WGS sequence"/>
</dbReference>
<dbReference type="AlphaFoldDB" id="A0AAN8FY79"/>
<organism evidence="3 4">
    <name type="scientific">Trichostrongylus colubriformis</name>
    <name type="common">Black scour worm</name>
    <dbReference type="NCBI Taxonomy" id="6319"/>
    <lineage>
        <taxon>Eukaryota</taxon>
        <taxon>Metazoa</taxon>
        <taxon>Ecdysozoa</taxon>
        <taxon>Nematoda</taxon>
        <taxon>Chromadorea</taxon>
        <taxon>Rhabditida</taxon>
        <taxon>Rhabditina</taxon>
        <taxon>Rhabditomorpha</taxon>
        <taxon>Strongyloidea</taxon>
        <taxon>Trichostrongylidae</taxon>
        <taxon>Trichostrongylus</taxon>
    </lineage>
</organism>
<feature type="transmembrane region" description="Helical" evidence="1">
    <location>
        <begin position="72"/>
        <end position="97"/>
    </location>
</feature>
<keyword evidence="1" id="KW-0472">Membrane</keyword>
<sequence length="103" mass="11601">MVAMLLTALQLLATFETVRATPSVWSCPFAPFGLMQAIDFRLGETCPRDSFLHYYVCCDDNPYQCCFRFETWAIVVFATVCIGALAAILFFSGRLLLQQRESA</sequence>
<accession>A0AAN8FY79</accession>
<dbReference type="EMBL" id="WIXE01004396">
    <property type="protein sequence ID" value="KAK5983075.1"/>
    <property type="molecule type" value="Genomic_DNA"/>
</dbReference>
<protein>
    <submittedName>
        <fullName evidence="3">Uncharacterized protein</fullName>
    </submittedName>
</protein>
<dbReference type="PANTHER" id="PTHR34149">
    <property type="entry name" value="PROTEIN CBG11905-RELATED"/>
    <property type="match status" value="1"/>
</dbReference>
<keyword evidence="1" id="KW-1133">Transmembrane helix</keyword>
<name>A0AAN8FY79_TRICO</name>
<dbReference type="Pfam" id="PF10853">
    <property type="entry name" value="DUF2650"/>
    <property type="match status" value="1"/>
</dbReference>